<dbReference type="Proteomes" id="UP001224775">
    <property type="component" value="Unassembled WGS sequence"/>
</dbReference>
<evidence type="ECO:0000313" key="3">
    <source>
        <dbReference type="Proteomes" id="UP001224775"/>
    </source>
</evidence>
<evidence type="ECO:0000313" key="2">
    <source>
        <dbReference type="EMBL" id="KAK1737213.1"/>
    </source>
</evidence>
<feature type="region of interest" description="Disordered" evidence="1">
    <location>
        <begin position="277"/>
        <end position="298"/>
    </location>
</feature>
<evidence type="ECO:0000256" key="1">
    <source>
        <dbReference type="SAM" id="MobiDB-lite"/>
    </source>
</evidence>
<organism evidence="2 3">
    <name type="scientific">Skeletonema marinoi</name>
    <dbReference type="NCBI Taxonomy" id="267567"/>
    <lineage>
        <taxon>Eukaryota</taxon>
        <taxon>Sar</taxon>
        <taxon>Stramenopiles</taxon>
        <taxon>Ochrophyta</taxon>
        <taxon>Bacillariophyta</taxon>
        <taxon>Coscinodiscophyceae</taxon>
        <taxon>Thalassiosirophycidae</taxon>
        <taxon>Thalassiosirales</taxon>
        <taxon>Skeletonemataceae</taxon>
        <taxon>Skeletonema</taxon>
        <taxon>Skeletonema marinoi-dohrnii complex</taxon>
    </lineage>
</organism>
<comment type="caution">
    <text evidence="2">The sequence shown here is derived from an EMBL/GenBank/DDBJ whole genome shotgun (WGS) entry which is preliminary data.</text>
</comment>
<reference evidence="2" key="1">
    <citation type="submission" date="2023-06" db="EMBL/GenBank/DDBJ databases">
        <title>Survivors Of The Sea: Transcriptome response of Skeletonema marinoi to long-term dormancy.</title>
        <authorList>
            <person name="Pinder M.I.M."/>
            <person name="Kourtchenko O."/>
            <person name="Robertson E.K."/>
            <person name="Larsson T."/>
            <person name="Maumus F."/>
            <person name="Osuna-Cruz C.M."/>
            <person name="Vancaester E."/>
            <person name="Stenow R."/>
            <person name="Vandepoele K."/>
            <person name="Ploug H."/>
            <person name="Bruchert V."/>
            <person name="Godhe A."/>
            <person name="Topel M."/>
        </authorList>
    </citation>
    <scope>NUCLEOTIDE SEQUENCE</scope>
    <source>
        <strain evidence="2">R05AC</strain>
    </source>
</reference>
<keyword evidence="3" id="KW-1185">Reference proteome</keyword>
<dbReference type="AlphaFoldDB" id="A0AAD8Y0H7"/>
<name>A0AAD8Y0H7_9STRA</name>
<dbReference type="EMBL" id="JATAAI010000026">
    <property type="protein sequence ID" value="KAK1737213.1"/>
    <property type="molecule type" value="Genomic_DNA"/>
</dbReference>
<proteinExistence type="predicted"/>
<gene>
    <name evidence="2" type="ORF">QTG54_012080</name>
</gene>
<protein>
    <submittedName>
        <fullName evidence="2">Uncharacterized protein</fullName>
    </submittedName>
</protein>
<sequence>MLSLLRTMSTSRPRPFAARRAFVGCAAAFGTLSSSTCWAFVQPHRSTLPASSAAVVPTSSSVNYDLDFNSNINYVLTSYPNRPHQQQSTRLFFSMRNNNNNEDDDWKTLKKAGGNILKKAGSKIKSIIPFGSKTEEEKLAKQRKAEIKGGINTMLKDMPLPVRLMGRMVAPLLSKAADQIAEQSRQAADMMEEARARIVNDPDVTSKLGEPVQVGQPFSQSSSTMVINGKSSARIKISFQVGGPYGNGVATMESADGEIVNLVVNVNGMNINVGSGGYKFGSSSPTSSSSSSKKGDIIEAEIIEKK</sequence>
<accession>A0AAD8Y0H7</accession>
<feature type="compositionally biased region" description="Low complexity" evidence="1">
    <location>
        <begin position="282"/>
        <end position="292"/>
    </location>
</feature>